<dbReference type="OrthoDB" id="5584477at2759"/>
<feature type="region of interest" description="Disordered" evidence="1">
    <location>
        <begin position="315"/>
        <end position="461"/>
    </location>
</feature>
<feature type="compositionally biased region" description="Basic and acidic residues" evidence="1">
    <location>
        <begin position="344"/>
        <end position="354"/>
    </location>
</feature>
<feature type="compositionally biased region" description="Basic and acidic residues" evidence="1">
    <location>
        <begin position="409"/>
        <end position="449"/>
    </location>
</feature>
<reference evidence="3" key="1">
    <citation type="submission" date="2016-06" db="EMBL/GenBank/DDBJ databases">
        <title>Draft Genome sequence of the fungus Inonotus baumii.</title>
        <authorList>
            <person name="Zhu H."/>
            <person name="Lin W."/>
        </authorList>
    </citation>
    <scope>NUCLEOTIDE SEQUENCE</scope>
    <source>
        <strain evidence="3">821</strain>
    </source>
</reference>
<evidence type="ECO:0000259" key="2">
    <source>
        <dbReference type="Pfam" id="PF17667"/>
    </source>
</evidence>
<gene>
    <name evidence="3" type="ORF">A7U60_g1146</name>
</gene>
<dbReference type="AlphaFoldDB" id="A0A9Q5NBH4"/>
<accession>A0A9Q5NBH4</accession>
<sequence>MTVPQMNYKDIPRPLKPNPNIKYTTTFHGRNDDGAAYSSLTRFRKSFSTAIYKKQSWILEGQDRETSFINALRKLYRTLEFPEVEMVKLSNMSGQYEVIEDYKHALKQLVGLPDFGPRTYVRDAKSFEVVTRRTVEQPEKKRLNTHQVMYNRIAKLSEVTGPRHLCEVLRDAMLGLLNIYRMGYVHREIAPDTVMISTESPTDKFGYMLSKDGKSVKGKARPFKGFIYDFTVCKSMKEESDQYAGDTESMETSGSTPTPVLGMDKRSDYVHLPTYDLKSFLWLLLYTATQIIGEYASGKQKVRLDDPAYLAAKARKEMKDSGSAARDSGENAEKNDPQQTDTVINRDPEGEKRFQATSGTVVSMDVDTKNALETTVEQDKTGSSSSADDVDVEMNEVNTQHNLDIEPEEDKKRKRDDDADSEEDRKSKGKQKADPQTHEQEEKEEKEGGLDSDEEEDGVLNPPHAGVYYFKVLGPGLMINVLKPFDFKPPENFKPPLNGKPEYVAFEEDRMAHVIHMLLEPSSQTAFITAKPFRCHLIEKFEYFLFGSPALRPFYPLVMELYALNLNFYVPREEVSKGREYTKDEMEEIFESYLQAFEKHMPEEEDWYYLKEYEGTDVQYKFYYDQYRGAFASPTNYKAS</sequence>
<feature type="domain" description="Fungal-type protein kinase" evidence="2">
    <location>
        <begin position="134"/>
        <end position="287"/>
    </location>
</feature>
<organism evidence="3 4">
    <name type="scientific">Sanghuangporus baumii</name>
    <name type="common">Phellinus baumii</name>
    <dbReference type="NCBI Taxonomy" id="108892"/>
    <lineage>
        <taxon>Eukaryota</taxon>
        <taxon>Fungi</taxon>
        <taxon>Dikarya</taxon>
        <taxon>Basidiomycota</taxon>
        <taxon>Agaricomycotina</taxon>
        <taxon>Agaricomycetes</taxon>
        <taxon>Hymenochaetales</taxon>
        <taxon>Hymenochaetaceae</taxon>
        <taxon>Sanghuangporus</taxon>
    </lineage>
</organism>
<comment type="caution">
    <text evidence="3">The sequence shown here is derived from an EMBL/GenBank/DDBJ whole genome shotgun (WGS) entry which is preliminary data.</text>
</comment>
<evidence type="ECO:0000313" key="3">
    <source>
        <dbReference type="EMBL" id="OCB91608.1"/>
    </source>
</evidence>
<dbReference type="InterPro" id="IPR040976">
    <property type="entry name" value="Pkinase_fungal"/>
</dbReference>
<name>A0A9Q5NBH4_SANBA</name>
<dbReference type="Proteomes" id="UP000757232">
    <property type="component" value="Unassembled WGS sequence"/>
</dbReference>
<proteinExistence type="predicted"/>
<keyword evidence="4" id="KW-1185">Reference proteome</keyword>
<feature type="compositionally biased region" description="Basic and acidic residues" evidence="1">
    <location>
        <begin position="327"/>
        <end position="336"/>
    </location>
</feature>
<feature type="compositionally biased region" description="Polar residues" evidence="1">
    <location>
        <begin position="371"/>
        <end position="387"/>
    </location>
</feature>
<evidence type="ECO:0000256" key="1">
    <source>
        <dbReference type="SAM" id="MobiDB-lite"/>
    </source>
</evidence>
<evidence type="ECO:0000313" key="4">
    <source>
        <dbReference type="Proteomes" id="UP000757232"/>
    </source>
</evidence>
<dbReference type="Pfam" id="PF17667">
    <property type="entry name" value="Pkinase_fungal"/>
    <property type="match status" value="1"/>
</dbReference>
<protein>
    <recommendedName>
        <fullName evidence="2">Fungal-type protein kinase domain-containing protein</fullName>
    </recommendedName>
</protein>
<dbReference type="EMBL" id="LNZH02000079">
    <property type="protein sequence ID" value="OCB91608.1"/>
    <property type="molecule type" value="Genomic_DNA"/>
</dbReference>